<dbReference type="SUPFAM" id="SSF57716">
    <property type="entry name" value="Glucocorticoid receptor-like (DNA-binding domain)"/>
    <property type="match status" value="1"/>
</dbReference>
<feature type="domain" description="THAP-type" evidence="6">
    <location>
        <begin position="1"/>
        <end position="97"/>
    </location>
</feature>
<evidence type="ECO:0000256" key="2">
    <source>
        <dbReference type="ARBA" id="ARBA00022771"/>
    </source>
</evidence>
<dbReference type="OrthoDB" id="6611136at2759"/>
<dbReference type="GO" id="GO:0003677">
    <property type="term" value="F:DNA binding"/>
    <property type="evidence" value="ECO:0007669"/>
    <property type="project" value="UniProtKB-UniRule"/>
</dbReference>
<evidence type="ECO:0000259" key="6">
    <source>
        <dbReference type="PROSITE" id="PS50950"/>
    </source>
</evidence>
<keyword evidence="8" id="KW-1185">Reference proteome</keyword>
<name>A0A9P0DUA4_PHACE</name>
<dbReference type="PROSITE" id="PS50950">
    <property type="entry name" value="ZF_THAP"/>
    <property type="match status" value="1"/>
</dbReference>
<dbReference type="Proteomes" id="UP001153737">
    <property type="component" value="Chromosome 8"/>
</dbReference>
<reference evidence="7" key="2">
    <citation type="submission" date="2022-10" db="EMBL/GenBank/DDBJ databases">
        <authorList>
            <consortium name="ENA_rothamsted_submissions"/>
            <consortium name="culmorum"/>
            <person name="King R."/>
        </authorList>
    </citation>
    <scope>NUCLEOTIDE SEQUENCE</scope>
</reference>
<reference evidence="7" key="1">
    <citation type="submission" date="2022-01" db="EMBL/GenBank/DDBJ databases">
        <authorList>
            <person name="King R."/>
        </authorList>
    </citation>
    <scope>NUCLEOTIDE SEQUENCE</scope>
</reference>
<dbReference type="SMART" id="SM00980">
    <property type="entry name" value="THAP"/>
    <property type="match status" value="1"/>
</dbReference>
<dbReference type="AlphaFoldDB" id="A0A9P0DUA4"/>
<dbReference type="PANTHER" id="PTHR46927">
    <property type="entry name" value="AGAP005574-PA"/>
    <property type="match status" value="1"/>
</dbReference>
<evidence type="ECO:0000313" key="8">
    <source>
        <dbReference type="Proteomes" id="UP001153737"/>
    </source>
</evidence>
<keyword evidence="2 5" id="KW-0863">Zinc-finger</keyword>
<accession>A0A9P0DUA4</accession>
<keyword evidence="3" id="KW-0862">Zinc</keyword>
<keyword evidence="1" id="KW-0479">Metal-binding</keyword>
<evidence type="ECO:0000313" key="7">
    <source>
        <dbReference type="EMBL" id="CAH1179844.1"/>
    </source>
</evidence>
<evidence type="ECO:0000256" key="1">
    <source>
        <dbReference type="ARBA" id="ARBA00022723"/>
    </source>
</evidence>
<organism evidence="7 8">
    <name type="scientific">Phaedon cochleariae</name>
    <name type="common">Mustard beetle</name>
    <dbReference type="NCBI Taxonomy" id="80249"/>
    <lineage>
        <taxon>Eukaryota</taxon>
        <taxon>Metazoa</taxon>
        <taxon>Ecdysozoa</taxon>
        <taxon>Arthropoda</taxon>
        <taxon>Hexapoda</taxon>
        <taxon>Insecta</taxon>
        <taxon>Pterygota</taxon>
        <taxon>Neoptera</taxon>
        <taxon>Endopterygota</taxon>
        <taxon>Coleoptera</taxon>
        <taxon>Polyphaga</taxon>
        <taxon>Cucujiformia</taxon>
        <taxon>Chrysomeloidea</taxon>
        <taxon>Chrysomelidae</taxon>
        <taxon>Chrysomelinae</taxon>
        <taxon>Chrysomelini</taxon>
        <taxon>Phaedon</taxon>
    </lineage>
</organism>
<evidence type="ECO:0000256" key="3">
    <source>
        <dbReference type="ARBA" id="ARBA00022833"/>
    </source>
</evidence>
<evidence type="ECO:0000256" key="5">
    <source>
        <dbReference type="PROSITE-ProRule" id="PRU00309"/>
    </source>
</evidence>
<dbReference type="PANTHER" id="PTHR46927:SF3">
    <property type="entry name" value="THAP-TYPE DOMAIN-CONTAINING PROTEIN"/>
    <property type="match status" value="1"/>
</dbReference>
<dbReference type="EMBL" id="OU896714">
    <property type="protein sequence ID" value="CAH1179844.1"/>
    <property type="molecule type" value="Genomic_DNA"/>
</dbReference>
<dbReference type="GO" id="GO:0008270">
    <property type="term" value="F:zinc ion binding"/>
    <property type="evidence" value="ECO:0007669"/>
    <property type="project" value="UniProtKB-KW"/>
</dbReference>
<protein>
    <recommendedName>
        <fullName evidence="6">THAP-type domain-containing protein</fullName>
    </recommendedName>
</protein>
<sequence>MPGLTCAVFGCKNNWASSKTEEKLTFHVIPRQKDFLSTTIRNEWIACCNRPATWNPDNGRICSAHFCDQDYERDLQHELLGLPLRKRLKKTAIPTQNLPGIEILNSDSTEDLQTILNANTQVDNNHNVSQKSTLNVIENEFLNCPQSNLPPDEDSTCSSYKLKYNELLGEFTKLKENYTNQGKLNKSKIKTLNNNLRYYKYFEHFNRTNHSGKGIVRRLASKIKKHSDYPLEIITGFFKLRTIIKMNFLNMKKEENIKRKRQRDVTDDSSDSNRKRIRKLYKITS</sequence>
<dbReference type="Pfam" id="PF05485">
    <property type="entry name" value="THAP"/>
    <property type="match status" value="1"/>
</dbReference>
<dbReference type="InterPro" id="IPR052224">
    <property type="entry name" value="THAP_domain_protein"/>
</dbReference>
<dbReference type="InterPro" id="IPR006612">
    <property type="entry name" value="THAP_Znf"/>
</dbReference>
<gene>
    <name evidence="7" type="ORF">PHAECO_LOCUS12110</name>
</gene>
<proteinExistence type="predicted"/>
<keyword evidence="4 5" id="KW-0238">DNA-binding</keyword>
<evidence type="ECO:0000256" key="4">
    <source>
        <dbReference type="ARBA" id="ARBA00023125"/>
    </source>
</evidence>